<feature type="chain" id="PRO_5004087905" evidence="1">
    <location>
        <begin position="22"/>
        <end position="102"/>
    </location>
</feature>
<accession>M7XBQ1</accession>
<dbReference type="EMBL" id="AMZY02000004">
    <property type="protein sequence ID" value="EMS34840.1"/>
    <property type="molecule type" value="Genomic_DNA"/>
</dbReference>
<evidence type="ECO:0000313" key="3">
    <source>
        <dbReference type="Proteomes" id="UP000010953"/>
    </source>
</evidence>
<organism evidence="2 3">
    <name type="scientific">Mariniradius saccharolyticus AK6</name>
    <dbReference type="NCBI Taxonomy" id="1239962"/>
    <lineage>
        <taxon>Bacteria</taxon>
        <taxon>Pseudomonadati</taxon>
        <taxon>Bacteroidota</taxon>
        <taxon>Cytophagia</taxon>
        <taxon>Cytophagales</taxon>
        <taxon>Cyclobacteriaceae</taxon>
        <taxon>Mariniradius</taxon>
    </lineage>
</organism>
<reference evidence="2" key="1">
    <citation type="submission" date="2013-01" db="EMBL/GenBank/DDBJ databases">
        <title>Genome assembly of Mariniradius saccharolyticus AK6.</title>
        <authorList>
            <person name="Vaidya B."/>
            <person name="Khatri I."/>
            <person name="Tanuku N.R.S."/>
            <person name="Subramanian S."/>
            <person name="Pinnaka A."/>
        </authorList>
    </citation>
    <scope>NUCLEOTIDE SEQUENCE [LARGE SCALE GENOMIC DNA]</scope>
    <source>
        <strain evidence="2">AK6</strain>
    </source>
</reference>
<dbReference type="AlphaFoldDB" id="M7XBQ1"/>
<feature type="signal peptide" evidence="1">
    <location>
        <begin position="1"/>
        <end position="21"/>
    </location>
</feature>
<sequence>MKPRIVSLFFIIALMSSCVDWDDQPLTGSVFFTVTNTSQNFDWAIAPVDAVSIPEPWIREGNVGTSFTVSELLGGNYVIVTSRGNRKVFQVIPGRQVEVLLD</sequence>
<name>M7XBQ1_9BACT</name>
<dbReference type="OrthoDB" id="1004781at2"/>
<dbReference type="InParanoid" id="M7XBQ1"/>
<gene>
    <name evidence="2" type="ORF">C943_03161</name>
</gene>
<dbReference type="RefSeq" id="WP_008623858.1">
    <property type="nucleotide sequence ID" value="NZ_AMZY02000004.1"/>
</dbReference>
<comment type="caution">
    <text evidence="2">The sequence shown here is derived from an EMBL/GenBank/DDBJ whole genome shotgun (WGS) entry which is preliminary data.</text>
</comment>
<evidence type="ECO:0000313" key="2">
    <source>
        <dbReference type="EMBL" id="EMS34840.1"/>
    </source>
</evidence>
<keyword evidence="1" id="KW-0732">Signal</keyword>
<dbReference type="Proteomes" id="UP000010953">
    <property type="component" value="Unassembled WGS sequence"/>
</dbReference>
<proteinExistence type="predicted"/>
<keyword evidence="3" id="KW-1185">Reference proteome</keyword>
<evidence type="ECO:0000256" key="1">
    <source>
        <dbReference type="SAM" id="SignalP"/>
    </source>
</evidence>
<dbReference type="PROSITE" id="PS51257">
    <property type="entry name" value="PROKAR_LIPOPROTEIN"/>
    <property type="match status" value="1"/>
</dbReference>
<protein>
    <submittedName>
        <fullName evidence="2">Uncharacterized protein</fullName>
    </submittedName>
</protein>